<proteinExistence type="predicted"/>
<feature type="non-terminal residue" evidence="1">
    <location>
        <position position="1"/>
    </location>
</feature>
<comment type="caution">
    <text evidence="1">The sequence shown here is derived from an EMBL/GenBank/DDBJ whole genome shotgun (WGS) entry which is preliminary data.</text>
</comment>
<gene>
    <name evidence="1" type="ORF">GBAR_LOCUS10325</name>
</gene>
<organism evidence="1 2">
    <name type="scientific">Geodia barretti</name>
    <name type="common">Barrett's horny sponge</name>
    <dbReference type="NCBI Taxonomy" id="519541"/>
    <lineage>
        <taxon>Eukaryota</taxon>
        <taxon>Metazoa</taxon>
        <taxon>Porifera</taxon>
        <taxon>Demospongiae</taxon>
        <taxon>Heteroscleromorpha</taxon>
        <taxon>Tetractinellida</taxon>
        <taxon>Astrophorina</taxon>
        <taxon>Geodiidae</taxon>
        <taxon>Geodia</taxon>
    </lineage>
</organism>
<dbReference type="Proteomes" id="UP001174909">
    <property type="component" value="Unassembled WGS sequence"/>
</dbReference>
<evidence type="ECO:0000313" key="1">
    <source>
        <dbReference type="EMBL" id="CAI8016906.1"/>
    </source>
</evidence>
<keyword evidence="2" id="KW-1185">Reference proteome</keyword>
<feature type="non-terminal residue" evidence="1">
    <location>
        <position position="87"/>
    </location>
</feature>
<name>A0AA35RUQ1_GEOBA</name>
<evidence type="ECO:0000313" key="2">
    <source>
        <dbReference type="Proteomes" id="UP001174909"/>
    </source>
</evidence>
<dbReference type="AlphaFoldDB" id="A0AA35RUQ1"/>
<sequence length="87" mass="9150">PNRGIVSSVCTHSCTGKELLFYCGAANSSKNWTPVNDCVYTHMQVLPCILRVAAKARYTLCVSSLIAHASRISGPCPNPPAMAAAGV</sequence>
<protein>
    <submittedName>
        <fullName evidence="1">Uncharacterized protein</fullName>
    </submittedName>
</protein>
<reference evidence="1" key="1">
    <citation type="submission" date="2023-03" db="EMBL/GenBank/DDBJ databases">
        <authorList>
            <person name="Steffen K."/>
            <person name="Cardenas P."/>
        </authorList>
    </citation>
    <scope>NUCLEOTIDE SEQUENCE</scope>
</reference>
<accession>A0AA35RUQ1</accession>
<dbReference type="EMBL" id="CASHTH010001569">
    <property type="protein sequence ID" value="CAI8016906.1"/>
    <property type="molecule type" value="Genomic_DNA"/>
</dbReference>